<name>A0A2J6SS87_9HELO</name>
<protein>
    <recommendedName>
        <fullName evidence="1">F-box domain-containing protein</fullName>
    </recommendedName>
</protein>
<dbReference type="AlphaFoldDB" id="A0A2J6SS87"/>
<evidence type="ECO:0000259" key="1">
    <source>
        <dbReference type="PROSITE" id="PS50181"/>
    </source>
</evidence>
<reference evidence="2 3" key="1">
    <citation type="submission" date="2016-04" db="EMBL/GenBank/DDBJ databases">
        <title>A degradative enzymes factory behind the ericoid mycorrhizal symbiosis.</title>
        <authorList>
            <consortium name="DOE Joint Genome Institute"/>
            <person name="Martino E."/>
            <person name="Morin E."/>
            <person name="Grelet G."/>
            <person name="Kuo A."/>
            <person name="Kohler A."/>
            <person name="Daghino S."/>
            <person name="Barry K."/>
            <person name="Choi C."/>
            <person name="Cichocki N."/>
            <person name="Clum A."/>
            <person name="Copeland A."/>
            <person name="Hainaut M."/>
            <person name="Haridas S."/>
            <person name="Labutti K."/>
            <person name="Lindquist E."/>
            <person name="Lipzen A."/>
            <person name="Khouja H.-R."/>
            <person name="Murat C."/>
            <person name="Ohm R."/>
            <person name="Olson A."/>
            <person name="Spatafora J."/>
            <person name="Veneault-Fourrey C."/>
            <person name="Henrissat B."/>
            <person name="Grigoriev I."/>
            <person name="Martin F."/>
            <person name="Perotto S."/>
        </authorList>
    </citation>
    <scope>NUCLEOTIDE SEQUENCE [LARGE SCALE GENOMIC DNA]</scope>
    <source>
        <strain evidence="2 3">E</strain>
    </source>
</reference>
<dbReference type="PROSITE" id="PS50181">
    <property type="entry name" value="FBOX"/>
    <property type="match status" value="1"/>
</dbReference>
<dbReference type="SUPFAM" id="SSF81383">
    <property type="entry name" value="F-box domain"/>
    <property type="match status" value="1"/>
</dbReference>
<gene>
    <name evidence="2" type="ORF">K444DRAFT_667915</name>
</gene>
<dbReference type="RefSeq" id="XP_024730526.1">
    <property type="nucleotide sequence ID" value="XM_024887350.1"/>
</dbReference>
<dbReference type="Proteomes" id="UP000235371">
    <property type="component" value="Unassembled WGS sequence"/>
</dbReference>
<dbReference type="InParanoid" id="A0A2J6SS87"/>
<dbReference type="EMBL" id="KZ613871">
    <property type="protein sequence ID" value="PMD53622.1"/>
    <property type="molecule type" value="Genomic_DNA"/>
</dbReference>
<keyword evidence="3" id="KW-1185">Reference proteome</keyword>
<dbReference type="InterPro" id="IPR036047">
    <property type="entry name" value="F-box-like_dom_sf"/>
</dbReference>
<accession>A0A2J6SS87</accession>
<sequence>MGYSEVVCHLCGVSFSIARIRCVGEPKEAAWQSSNEVASEGTFVSGEMASSRACSSGTGCCVTMRSERREHWEGVWVKDVAFAFGEGYVEEEDGDYEDEEGSEDDEPLEYGSRDELSDMEIHELSGNCDEESPCEDYLTLLRALMPLEVKPLGQEMFYLIDNSAGLLFESSIWEREKSKFGPEQEFSPVGLEHIASATCLDDRGYNGHNICASEMKGCTTYQCLAFKKHHWTPESDDQVWEGTSEVFLTGVGDMFPSRDMECPTVWPKRHGWDQEEADTYYFPQRHNSQRDVAMPFHPACFDIFTRLSLHHLGRIDIHGLISWRNIQFSDVDIMERGVFSSDPNVKSAAQQFWAHRTGDEYLAANPLYIPGLIPILESAVATDSSFSPRSSAFAPLPSQPLDQRGKTAKKDPFLTLPQEMREHVVDYLDSKEIAALRLASRAFHDLPMSLWYTLLRREMPWLWEVYSEHTPNLWTAVEAVDLKREIKEREEYENYKAVRRHIVKEEIPEALEEWEKQQPKFVGMDAKEKAQRRAESVGRMLGREYTNWHLLYKEIKKAKLKWLRNRKRIWGDVGSILDQISRLRKEEMIVD</sequence>
<dbReference type="STRING" id="1095630.A0A2J6SS87"/>
<dbReference type="InterPro" id="IPR001810">
    <property type="entry name" value="F-box_dom"/>
</dbReference>
<evidence type="ECO:0000313" key="2">
    <source>
        <dbReference type="EMBL" id="PMD53622.1"/>
    </source>
</evidence>
<dbReference type="OrthoDB" id="6612291at2759"/>
<dbReference type="GeneID" id="36595426"/>
<proteinExistence type="predicted"/>
<evidence type="ECO:0000313" key="3">
    <source>
        <dbReference type="Proteomes" id="UP000235371"/>
    </source>
</evidence>
<feature type="domain" description="F-box" evidence="1">
    <location>
        <begin position="410"/>
        <end position="454"/>
    </location>
</feature>
<organism evidence="2 3">
    <name type="scientific">Hyaloscypha bicolor E</name>
    <dbReference type="NCBI Taxonomy" id="1095630"/>
    <lineage>
        <taxon>Eukaryota</taxon>
        <taxon>Fungi</taxon>
        <taxon>Dikarya</taxon>
        <taxon>Ascomycota</taxon>
        <taxon>Pezizomycotina</taxon>
        <taxon>Leotiomycetes</taxon>
        <taxon>Helotiales</taxon>
        <taxon>Hyaloscyphaceae</taxon>
        <taxon>Hyaloscypha</taxon>
        <taxon>Hyaloscypha bicolor</taxon>
    </lineage>
</organism>